<evidence type="ECO:0000256" key="8">
    <source>
        <dbReference type="ARBA" id="ARBA00022777"/>
    </source>
</evidence>
<organism evidence="15 16">
    <name type="scientific">Listeria fleischmannii 1991</name>
    <dbReference type="NCBI Taxonomy" id="1430899"/>
    <lineage>
        <taxon>Bacteria</taxon>
        <taxon>Bacillati</taxon>
        <taxon>Bacillota</taxon>
        <taxon>Bacilli</taxon>
        <taxon>Bacillales</taxon>
        <taxon>Listeriaceae</taxon>
        <taxon>Listeria</taxon>
    </lineage>
</organism>
<evidence type="ECO:0000256" key="3">
    <source>
        <dbReference type="ARBA" id="ARBA00022475"/>
    </source>
</evidence>
<dbReference type="GO" id="GO:0009401">
    <property type="term" value="P:phosphoenolpyruvate-dependent sugar phosphotransferase system"/>
    <property type="evidence" value="ECO:0007669"/>
    <property type="project" value="UniProtKB-KW"/>
</dbReference>
<dbReference type="InterPro" id="IPR013013">
    <property type="entry name" value="PTS_EIIC_1"/>
</dbReference>
<feature type="transmembrane region" description="Helical" evidence="12">
    <location>
        <begin position="258"/>
        <end position="274"/>
    </location>
</feature>
<dbReference type="GO" id="GO:0016301">
    <property type="term" value="F:kinase activity"/>
    <property type="evidence" value="ECO:0007669"/>
    <property type="project" value="UniProtKB-KW"/>
</dbReference>
<feature type="domain" description="PTS EIIB type-1" evidence="13">
    <location>
        <begin position="405"/>
        <end position="483"/>
    </location>
</feature>
<keyword evidence="2" id="KW-0813">Transport</keyword>
<protein>
    <submittedName>
        <fullName evidence="15">PTS system N-acetyl glucosamine specific transporter subunits IIABC</fullName>
    </submittedName>
</protein>
<dbReference type="GO" id="GO:0005886">
    <property type="term" value="C:plasma membrane"/>
    <property type="evidence" value="ECO:0007669"/>
    <property type="project" value="UniProtKB-SubCell"/>
</dbReference>
<dbReference type="GO" id="GO:0090563">
    <property type="term" value="F:protein-phosphocysteine-sugar phosphotransferase activity"/>
    <property type="evidence" value="ECO:0007669"/>
    <property type="project" value="TreeGrafter"/>
</dbReference>
<proteinExistence type="predicted"/>
<evidence type="ECO:0000313" key="16">
    <source>
        <dbReference type="Proteomes" id="UP000052258"/>
    </source>
</evidence>
<feature type="active site" description="Phosphocysteine intermediate; for EIIB activity" evidence="11">
    <location>
        <position position="427"/>
    </location>
</feature>
<sequence length="483" mass="51619">MLGGLQKIGKALMLPIAVLPAAGLLNRLGADDVFNVPFIHSGGAALFTFLSLLFAIGISIGLSRDNSGAAGLNGALVFFILNFGVIGVNESINMGVFAGFIAGLTAPILYNYLYDKKLFGNQSFFDGRHLALIINAVLALALVAIFGFAWPTIQDGLDALNGWITSAGAFGAGVFGVLNRGLIPTGLHHVLNTYLWFGYGDFVDAAGQMVHGDINRFFAGDPTAGTFQVGFFPIMMFGLPGAALAMYLTSKKKNRKEVGGMMFSLAFTAFLTGITEPIEFTFMFIAPFLYGIHAILTGVSMFITNVLGIKLGFTFSAGAIDFALNFTKGHNAWQLIPIGLVFTVIYFGLFYFVIKKFNLKTPGREDETEEELAAEMPNASVQTAAAAIGATEAEIPVSGKVDKYETMARGYLGGLGGPDNLVKIDNCTTRLRLQVKDSDLLNEPALKKSGARGVVKLNKENVQIIVGADVEFVADKLHDITGK</sequence>
<evidence type="ECO:0000256" key="1">
    <source>
        <dbReference type="ARBA" id="ARBA00004651"/>
    </source>
</evidence>
<dbReference type="GO" id="GO:0015764">
    <property type="term" value="P:N-acetylglucosamine transport"/>
    <property type="evidence" value="ECO:0007669"/>
    <property type="project" value="TreeGrafter"/>
</dbReference>
<dbReference type="RefSeq" id="WP_059139814.1">
    <property type="nucleotide sequence ID" value="NZ_KQ130610.1"/>
</dbReference>
<dbReference type="Pfam" id="PF00367">
    <property type="entry name" value="PTS_EIIB"/>
    <property type="match status" value="1"/>
</dbReference>
<dbReference type="EMBL" id="AZHO01000004">
    <property type="protein sequence ID" value="KMT61120.1"/>
    <property type="molecule type" value="Genomic_DNA"/>
</dbReference>
<keyword evidence="3" id="KW-1003">Cell membrane</keyword>
<comment type="caution">
    <text evidence="15">The sequence shown here is derived from an EMBL/GenBank/DDBJ whole genome shotgun (WGS) entry which is preliminary data.</text>
</comment>
<evidence type="ECO:0000256" key="12">
    <source>
        <dbReference type="SAM" id="Phobius"/>
    </source>
</evidence>
<evidence type="ECO:0000313" key="15">
    <source>
        <dbReference type="EMBL" id="KMT61120.1"/>
    </source>
</evidence>
<keyword evidence="8" id="KW-0418">Kinase</keyword>
<dbReference type="Pfam" id="PF02378">
    <property type="entry name" value="PTS_EIIC"/>
    <property type="match status" value="1"/>
</dbReference>
<reference evidence="15 16" key="1">
    <citation type="journal article" date="2015" name="Genome Biol. Evol.">
        <title>Comparative Genomics of Listeria Sensu Lato: Genus-Wide Differences in Evolutionary Dynamics and the Progressive Gain of Complex, Potentially Pathogenicity-Related Traits through Lateral Gene Transfer.</title>
        <authorList>
            <person name="Chiara M."/>
            <person name="Caruso M."/>
            <person name="D'Erchia A.M."/>
            <person name="Manzari C."/>
            <person name="Fraccalvieri R."/>
            <person name="Goffredo E."/>
            <person name="Latorre L."/>
            <person name="Miccolupo A."/>
            <person name="Padalino I."/>
            <person name="Santagada G."/>
            <person name="Chiocco D."/>
            <person name="Pesole G."/>
            <person name="Horner D.S."/>
            <person name="Parisi A."/>
        </authorList>
    </citation>
    <scope>NUCLEOTIDE SEQUENCE [LARGE SCALE GENOMIC DNA]</scope>
    <source>
        <strain evidence="15 16">1991</strain>
    </source>
</reference>
<feature type="transmembrane region" description="Helical" evidence="12">
    <location>
        <begin position="42"/>
        <end position="62"/>
    </location>
</feature>
<dbReference type="Gene3D" id="3.30.1360.60">
    <property type="entry name" value="Glucose permease domain IIB"/>
    <property type="match status" value="1"/>
</dbReference>
<keyword evidence="7 12" id="KW-0812">Transmembrane</keyword>
<feature type="transmembrane region" description="Helical" evidence="12">
    <location>
        <begin position="230"/>
        <end position="249"/>
    </location>
</feature>
<dbReference type="PROSITE" id="PS51098">
    <property type="entry name" value="PTS_EIIB_TYPE_1"/>
    <property type="match status" value="1"/>
</dbReference>
<feature type="transmembrane region" description="Helical" evidence="12">
    <location>
        <begin position="159"/>
        <end position="178"/>
    </location>
</feature>
<dbReference type="NCBIfam" id="TIGR00826">
    <property type="entry name" value="EIIB_glc"/>
    <property type="match status" value="1"/>
</dbReference>
<keyword evidence="9 12" id="KW-1133">Transmembrane helix</keyword>
<evidence type="ECO:0000259" key="13">
    <source>
        <dbReference type="PROSITE" id="PS51098"/>
    </source>
</evidence>
<dbReference type="GO" id="GO:0008982">
    <property type="term" value="F:protein-N(PI)-phosphohistidine-sugar phosphotransferase activity"/>
    <property type="evidence" value="ECO:0007669"/>
    <property type="project" value="InterPro"/>
</dbReference>
<evidence type="ECO:0000256" key="9">
    <source>
        <dbReference type="ARBA" id="ARBA00022989"/>
    </source>
</evidence>
<evidence type="ECO:0000256" key="2">
    <source>
        <dbReference type="ARBA" id="ARBA00022448"/>
    </source>
</evidence>
<dbReference type="PROSITE" id="PS51103">
    <property type="entry name" value="PTS_EIIC_TYPE_1"/>
    <property type="match status" value="1"/>
</dbReference>
<keyword evidence="6" id="KW-0598">Phosphotransferase system</keyword>
<feature type="domain" description="PTS EIIC type-1" evidence="14">
    <location>
        <begin position="1"/>
        <end position="366"/>
    </location>
</feature>
<name>A0A0J8GEP4_9LIST</name>
<dbReference type="PANTHER" id="PTHR30009">
    <property type="entry name" value="CYTOCHROME C-TYPE SYNTHESIS PROTEIN AND PTS TRANSMEMBRANE COMPONENT"/>
    <property type="match status" value="1"/>
</dbReference>
<dbReference type="InterPro" id="IPR018113">
    <property type="entry name" value="PTrfase_EIIB_Cys"/>
</dbReference>
<dbReference type="InterPro" id="IPR003352">
    <property type="entry name" value="PTS_EIIC"/>
</dbReference>
<dbReference type="InterPro" id="IPR036878">
    <property type="entry name" value="Glu_permease_IIB"/>
</dbReference>
<evidence type="ECO:0000256" key="7">
    <source>
        <dbReference type="ARBA" id="ARBA00022692"/>
    </source>
</evidence>
<feature type="transmembrane region" description="Helical" evidence="12">
    <location>
        <begin position="332"/>
        <end position="354"/>
    </location>
</feature>
<dbReference type="CDD" id="cd00212">
    <property type="entry name" value="PTS_IIB_glc"/>
    <property type="match status" value="1"/>
</dbReference>
<dbReference type="Proteomes" id="UP000052258">
    <property type="component" value="Unassembled WGS sequence"/>
</dbReference>
<dbReference type="PANTHER" id="PTHR30009:SF4">
    <property type="entry name" value="PTS SYSTEM N-ACETYLGLUCOSAMINE-SPECIFIC EIICBA COMPONENT"/>
    <property type="match status" value="1"/>
</dbReference>
<feature type="transmembrane region" description="Helical" evidence="12">
    <location>
        <begin position="133"/>
        <end position="153"/>
    </location>
</feature>
<evidence type="ECO:0000256" key="11">
    <source>
        <dbReference type="PROSITE-ProRule" id="PRU00421"/>
    </source>
</evidence>
<feature type="transmembrane region" description="Helical" evidence="12">
    <location>
        <begin position="69"/>
        <end position="88"/>
    </location>
</feature>
<dbReference type="PATRIC" id="fig|1430899.3.peg.188"/>
<comment type="subcellular location">
    <subcellularLocation>
        <location evidence="1">Cell membrane</location>
        <topology evidence="1">Multi-pass membrane protein</topology>
    </subcellularLocation>
</comment>
<accession>A0A0J8GEP4</accession>
<dbReference type="InterPro" id="IPR050429">
    <property type="entry name" value="PTS_Glucose_EIICBA"/>
</dbReference>
<evidence type="ECO:0000256" key="5">
    <source>
        <dbReference type="ARBA" id="ARBA00022679"/>
    </source>
</evidence>
<dbReference type="AlphaFoldDB" id="A0A0J8GEP4"/>
<dbReference type="PROSITE" id="PS01035">
    <property type="entry name" value="PTS_EIIB_TYPE_1_CYS"/>
    <property type="match status" value="1"/>
</dbReference>
<evidence type="ECO:0000256" key="10">
    <source>
        <dbReference type="ARBA" id="ARBA00023136"/>
    </source>
</evidence>
<evidence type="ECO:0000259" key="14">
    <source>
        <dbReference type="PROSITE" id="PS51103"/>
    </source>
</evidence>
<keyword evidence="5" id="KW-0808">Transferase</keyword>
<evidence type="ECO:0000256" key="6">
    <source>
        <dbReference type="ARBA" id="ARBA00022683"/>
    </source>
</evidence>
<dbReference type="OrthoDB" id="9764327at2"/>
<evidence type="ECO:0000256" key="4">
    <source>
        <dbReference type="ARBA" id="ARBA00022597"/>
    </source>
</evidence>
<keyword evidence="16" id="KW-1185">Reference proteome</keyword>
<keyword evidence="10 12" id="KW-0472">Membrane</keyword>
<dbReference type="SUPFAM" id="SSF55604">
    <property type="entry name" value="Glucose permease domain IIB"/>
    <property type="match status" value="1"/>
</dbReference>
<feature type="transmembrane region" description="Helical" evidence="12">
    <location>
        <begin position="190"/>
        <end position="210"/>
    </location>
</feature>
<feature type="transmembrane region" description="Helical" evidence="12">
    <location>
        <begin position="12"/>
        <end position="30"/>
    </location>
</feature>
<dbReference type="InterPro" id="IPR001996">
    <property type="entry name" value="PTS_IIB_1"/>
</dbReference>
<keyword evidence="4" id="KW-0762">Sugar transport</keyword>
<feature type="transmembrane region" description="Helical" evidence="12">
    <location>
        <begin position="94"/>
        <end position="113"/>
    </location>
</feature>
<gene>
    <name evidence="15" type="ORF">X560_0187</name>
</gene>